<dbReference type="InterPro" id="IPR027417">
    <property type="entry name" value="P-loop_NTPase"/>
</dbReference>
<feature type="domain" description="ABC transporter" evidence="4">
    <location>
        <begin position="8"/>
        <end position="232"/>
    </location>
</feature>
<proteinExistence type="predicted"/>
<keyword evidence="3 5" id="KW-0067">ATP-binding</keyword>
<protein>
    <submittedName>
        <fullName evidence="5">Sulfonate/nitrate/taurine transport system ATP-binding protein</fullName>
        <ecNumber evidence="5">3.6.3.36</ecNumber>
    </submittedName>
</protein>
<keyword evidence="6" id="KW-1185">Reference proteome</keyword>
<dbReference type="KEGG" id="bana:BARAN1_1279"/>
<dbReference type="EC" id="3.6.3.36" evidence="5"/>
<dbReference type="PROSITE" id="PS50893">
    <property type="entry name" value="ABC_TRANSPORTER_2"/>
    <property type="match status" value="1"/>
</dbReference>
<evidence type="ECO:0000256" key="3">
    <source>
        <dbReference type="ARBA" id="ARBA00022840"/>
    </source>
</evidence>
<dbReference type="Gene3D" id="3.40.50.300">
    <property type="entry name" value="P-loop containing nucleotide triphosphate hydrolases"/>
    <property type="match status" value="1"/>
</dbReference>
<dbReference type="PANTHER" id="PTHR42788:SF2">
    <property type="entry name" value="ABC TRANSPORTER ATP-BINDING PROTEIN"/>
    <property type="match status" value="1"/>
</dbReference>
<dbReference type="PANTHER" id="PTHR42788">
    <property type="entry name" value="TAURINE IMPORT ATP-BINDING PROTEIN-RELATED"/>
    <property type="match status" value="1"/>
</dbReference>
<dbReference type="GO" id="GO:0016887">
    <property type="term" value="F:ATP hydrolysis activity"/>
    <property type="evidence" value="ECO:0007669"/>
    <property type="project" value="InterPro"/>
</dbReference>
<evidence type="ECO:0000313" key="6">
    <source>
        <dbReference type="Proteomes" id="UP000249818"/>
    </source>
</evidence>
<dbReference type="EMBL" id="LS483254">
    <property type="protein sequence ID" value="SQD93301.1"/>
    <property type="molecule type" value="Genomic_DNA"/>
</dbReference>
<keyword evidence="2" id="KW-0547">Nucleotide-binding</keyword>
<dbReference type="InterPro" id="IPR003593">
    <property type="entry name" value="AAA+_ATPase"/>
</dbReference>
<dbReference type="InterPro" id="IPR050166">
    <property type="entry name" value="ABC_transporter_ATP-bind"/>
</dbReference>
<evidence type="ECO:0000256" key="2">
    <source>
        <dbReference type="ARBA" id="ARBA00022741"/>
    </source>
</evidence>
<accession>A0A2X3KL19</accession>
<keyword evidence="1" id="KW-0813">Transport</keyword>
<keyword evidence="5" id="KW-0378">Hydrolase</keyword>
<reference evidence="6" key="1">
    <citation type="submission" date="2018-05" db="EMBL/GenBank/DDBJ databases">
        <authorList>
            <person name="Hao L."/>
        </authorList>
    </citation>
    <scope>NUCLEOTIDE SEQUENCE [LARGE SCALE GENOMIC DNA]</scope>
</reference>
<evidence type="ECO:0000259" key="4">
    <source>
        <dbReference type="PROSITE" id="PS50893"/>
    </source>
</evidence>
<dbReference type="Proteomes" id="UP000249818">
    <property type="component" value="Chromosome BARAN1"/>
</dbReference>
<dbReference type="CDD" id="cd03293">
    <property type="entry name" value="ABC_NrtD_SsuB_transporters"/>
    <property type="match status" value="1"/>
</dbReference>
<dbReference type="InterPro" id="IPR003439">
    <property type="entry name" value="ABC_transporter-like_ATP-bd"/>
</dbReference>
<name>A0A2X3KL19_9BACT</name>
<organism evidence="5 6">
    <name type="scientific">Candidatus Bipolaricaulis anaerobius</name>
    <dbReference type="NCBI Taxonomy" id="2026885"/>
    <lineage>
        <taxon>Bacteria</taxon>
        <taxon>Candidatus Bipolaricaulota</taxon>
        <taxon>Candidatus Bipolaricaulia</taxon>
        <taxon>Candidatus Bipolaricaulales</taxon>
        <taxon>Candidatus Bipolaricaulaceae</taxon>
        <taxon>Candidatus Bipolaricaulis</taxon>
    </lineage>
</organism>
<dbReference type="GO" id="GO:0005524">
    <property type="term" value="F:ATP binding"/>
    <property type="evidence" value="ECO:0007669"/>
    <property type="project" value="UniProtKB-KW"/>
</dbReference>
<dbReference type="SUPFAM" id="SSF52540">
    <property type="entry name" value="P-loop containing nucleoside triphosphate hydrolases"/>
    <property type="match status" value="1"/>
</dbReference>
<evidence type="ECO:0000313" key="5">
    <source>
        <dbReference type="EMBL" id="SQD93301.1"/>
    </source>
</evidence>
<dbReference type="SMART" id="SM00382">
    <property type="entry name" value="AAA"/>
    <property type="match status" value="1"/>
</dbReference>
<sequence length="246" mass="26268">MAGEGVAVEFRGVSFSYPSRRGSLPVLDEVSLAVPPGRWATVIGPSGCGKTTLLKIGAGLISPDAGAVSIAGGSPAYMPQADTLLPWRDALANALLPAAVAGRPLGPARAEARALFDEFGLAGFERAYPHELSGGMRRRLALMRTLLSHRDVLLLDEPFGGLDALTRASLQEWIATVWMSHRKTILFVTHDVEEAVLLSDQVHVLSPRPARVVATYPVVLPRPRLRTDPRIAGARGEVLGHLSLHA</sequence>
<dbReference type="AlphaFoldDB" id="A0A2X3KL19"/>
<dbReference type="Pfam" id="PF00005">
    <property type="entry name" value="ABC_tran"/>
    <property type="match status" value="1"/>
</dbReference>
<evidence type="ECO:0000256" key="1">
    <source>
        <dbReference type="ARBA" id="ARBA00022448"/>
    </source>
</evidence>
<dbReference type="OrthoDB" id="9802264at2"/>
<gene>
    <name evidence="5" type="ORF">BARAN1_1279</name>
</gene>